<name>A0ABR2R267_9ROSI</name>
<organism evidence="1 2">
    <name type="scientific">Hibiscus sabdariffa</name>
    <name type="common">roselle</name>
    <dbReference type="NCBI Taxonomy" id="183260"/>
    <lineage>
        <taxon>Eukaryota</taxon>
        <taxon>Viridiplantae</taxon>
        <taxon>Streptophyta</taxon>
        <taxon>Embryophyta</taxon>
        <taxon>Tracheophyta</taxon>
        <taxon>Spermatophyta</taxon>
        <taxon>Magnoliopsida</taxon>
        <taxon>eudicotyledons</taxon>
        <taxon>Gunneridae</taxon>
        <taxon>Pentapetalae</taxon>
        <taxon>rosids</taxon>
        <taxon>malvids</taxon>
        <taxon>Malvales</taxon>
        <taxon>Malvaceae</taxon>
        <taxon>Malvoideae</taxon>
        <taxon>Hibiscus</taxon>
    </lineage>
</organism>
<sequence length="111" mass="12473">MLLRDMALHITKSGFLVKAGTMLKKPPNVQEWSMVLENVSLVKNSLLYIPLEMSSPECPRLITLLLSRCNITSIPEGFFKHIDARKVHGLSRNPIKNLPNSLSNCLMLTTL</sequence>
<dbReference type="SUPFAM" id="SSF52058">
    <property type="entry name" value="L domain-like"/>
    <property type="match status" value="1"/>
</dbReference>
<keyword evidence="2" id="KW-1185">Reference proteome</keyword>
<dbReference type="Gene3D" id="3.80.10.10">
    <property type="entry name" value="Ribonuclease Inhibitor"/>
    <property type="match status" value="1"/>
</dbReference>
<gene>
    <name evidence="1" type="ORF">V6N11_019380</name>
</gene>
<dbReference type="EMBL" id="JBBPBN010000028">
    <property type="protein sequence ID" value="KAK9007052.1"/>
    <property type="molecule type" value="Genomic_DNA"/>
</dbReference>
<evidence type="ECO:0000313" key="2">
    <source>
        <dbReference type="Proteomes" id="UP001396334"/>
    </source>
</evidence>
<dbReference type="Proteomes" id="UP001396334">
    <property type="component" value="Unassembled WGS sequence"/>
</dbReference>
<comment type="caution">
    <text evidence="1">The sequence shown here is derived from an EMBL/GenBank/DDBJ whole genome shotgun (WGS) entry which is preliminary data.</text>
</comment>
<accession>A0ABR2R267</accession>
<dbReference type="InterPro" id="IPR032675">
    <property type="entry name" value="LRR_dom_sf"/>
</dbReference>
<proteinExistence type="predicted"/>
<reference evidence="1 2" key="1">
    <citation type="journal article" date="2024" name="G3 (Bethesda)">
        <title>Genome assembly of Hibiscus sabdariffa L. provides insights into metabolisms of medicinal natural products.</title>
        <authorList>
            <person name="Kim T."/>
        </authorList>
    </citation>
    <scope>NUCLEOTIDE SEQUENCE [LARGE SCALE GENOMIC DNA]</scope>
    <source>
        <strain evidence="1">TK-2024</strain>
        <tissue evidence="1">Old leaves</tissue>
    </source>
</reference>
<protein>
    <submittedName>
        <fullName evidence="1">Uncharacterized protein</fullName>
    </submittedName>
</protein>
<evidence type="ECO:0000313" key="1">
    <source>
        <dbReference type="EMBL" id="KAK9007052.1"/>
    </source>
</evidence>